<dbReference type="RefSeq" id="WP_010064286.1">
    <property type="nucleotide sequence ID" value="NZ_CP013738.1"/>
</dbReference>
<accession>A0A0U3LLD7</accession>
<dbReference type="STRING" id="1172567.WQO_28570"/>
<dbReference type="Proteomes" id="UP000064183">
    <property type="component" value="Chromosome"/>
</dbReference>
<dbReference type="InterPro" id="IPR029058">
    <property type="entry name" value="AB_hydrolase_fold"/>
</dbReference>
<dbReference type="PANTHER" id="PTHR43798">
    <property type="entry name" value="MONOACYLGLYCEROL LIPASE"/>
    <property type="match status" value="1"/>
</dbReference>
<evidence type="ECO:0000313" key="2">
    <source>
        <dbReference type="EMBL" id="ALU96940.1"/>
    </source>
</evidence>
<keyword evidence="2" id="KW-0378">Hydrolase</keyword>
<dbReference type="InterPro" id="IPR000639">
    <property type="entry name" value="Epox_hydrolase-like"/>
</dbReference>
<dbReference type="EMBL" id="CP013738">
    <property type="protein sequence ID" value="ALU96940.1"/>
    <property type="molecule type" value="Genomic_DNA"/>
</dbReference>
<evidence type="ECO:0000259" key="1">
    <source>
        <dbReference type="Pfam" id="PF00561"/>
    </source>
</evidence>
<dbReference type="Gene3D" id="3.40.50.1820">
    <property type="entry name" value="alpha/beta hydrolase"/>
    <property type="match status" value="1"/>
</dbReference>
<dbReference type="GO" id="GO:0047372">
    <property type="term" value="F:monoacylglycerol lipase activity"/>
    <property type="evidence" value="ECO:0007669"/>
    <property type="project" value="TreeGrafter"/>
</dbReference>
<evidence type="ECO:0000313" key="3">
    <source>
        <dbReference type="Proteomes" id="UP000064183"/>
    </source>
</evidence>
<dbReference type="KEGG" id="sgb:WQO_28570"/>
<dbReference type="GO" id="GO:0046464">
    <property type="term" value="P:acylglycerol catabolic process"/>
    <property type="evidence" value="ECO:0007669"/>
    <property type="project" value="TreeGrafter"/>
</dbReference>
<sequence length="307" mass="32717">MPEEIIRTLSADGVRYGYRVLPYDRSGGAVPRTEPTLILGGALQGMFGWPQMDDHLGPATDVVTADLPGMGGADPLPPGPSADLLRRAVLGIADDLGAPRLNVFGFSYGTAIAFGFAQHHPDRVARLALGGVPAHIDAAQVACWERARRQLAVGDSEGFAATAADALMCLDPERPVYRRELARRYVRRSFLHALTHSPHAADSLHRALADRPGFTGGLTGVPALVFAGEHDTVTSPERQREFAATIEGSRFLTIGESDHWVVLERAEEVASLVTGFFTGREEPVAATSRATGAVVLPRQATAPAGRT</sequence>
<dbReference type="SUPFAM" id="SSF53474">
    <property type="entry name" value="alpha/beta-Hydrolases"/>
    <property type="match status" value="1"/>
</dbReference>
<dbReference type="InterPro" id="IPR050266">
    <property type="entry name" value="AB_hydrolase_sf"/>
</dbReference>
<dbReference type="GeneID" id="27786374"/>
<name>A0A0U3LLD7_STRGL</name>
<dbReference type="InterPro" id="IPR000073">
    <property type="entry name" value="AB_hydrolase_1"/>
</dbReference>
<dbReference type="PRINTS" id="PR00412">
    <property type="entry name" value="EPOXHYDRLASE"/>
</dbReference>
<gene>
    <name evidence="2" type="ORF">WQO_28570</name>
</gene>
<proteinExistence type="predicted"/>
<dbReference type="GO" id="GO:0016020">
    <property type="term" value="C:membrane"/>
    <property type="evidence" value="ECO:0007669"/>
    <property type="project" value="TreeGrafter"/>
</dbReference>
<reference evidence="2 3" key="1">
    <citation type="journal article" date="2012" name="J. Bacteriol.">
        <title>Draft genome sequence of Streptomyces globisporus C-1027, which produces an antitumor antibiotic consisting of a nine-membered enediyne with a chromoprotein.</title>
        <authorList>
            <person name="Wang L."/>
            <person name="Wang S."/>
            <person name="He Q."/>
            <person name="Yu T."/>
            <person name="Li Q."/>
            <person name="Hong B."/>
        </authorList>
    </citation>
    <scope>NUCLEOTIDE SEQUENCE [LARGE SCALE GENOMIC DNA]</scope>
    <source>
        <strain evidence="2 3">C-1027</strain>
    </source>
</reference>
<organism evidence="2 3">
    <name type="scientific">Streptomyces globisporus C-1027</name>
    <dbReference type="NCBI Taxonomy" id="1172567"/>
    <lineage>
        <taxon>Bacteria</taxon>
        <taxon>Bacillati</taxon>
        <taxon>Actinomycetota</taxon>
        <taxon>Actinomycetes</taxon>
        <taxon>Kitasatosporales</taxon>
        <taxon>Streptomycetaceae</taxon>
        <taxon>Streptomyces</taxon>
    </lineage>
</organism>
<dbReference type="AlphaFoldDB" id="A0A0U3LLD7"/>
<dbReference type="PRINTS" id="PR00111">
    <property type="entry name" value="ABHYDROLASE"/>
</dbReference>
<dbReference type="PANTHER" id="PTHR43798:SF33">
    <property type="entry name" value="HYDROLASE, PUTATIVE (AFU_ORTHOLOGUE AFUA_2G14860)-RELATED"/>
    <property type="match status" value="1"/>
</dbReference>
<feature type="domain" description="AB hydrolase-1" evidence="1">
    <location>
        <begin position="38"/>
        <end position="265"/>
    </location>
</feature>
<dbReference type="Pfam" id="PF00561">
    <property type="entry name" value="Abhydrolase_1"/>
    <property type="match status" value="1"/>
</dbReference>
<protein>
    <submittedName>
        <fullName evidence="2">Hydrolase</fullName>
    </submittedName>
</protein>